<evidence type="ECO:0000313" key="3">
    <source>
        <dbReference type="Proteomes" id="UP000515909"/>
    </source>
</evidence>
<dbReference type="RefSeq" id="WP_187034142.1">
    <property type="nucleotide sequence ID" value="NZ_CP060286.1"/>
</dbReference>
<evidence type="ECO:0000256" key="1">
    <source>
        <dbReference type="ARBA" id="ARBA00023186"/>
    </source>
</evidence>
<proteinExistence type="predicted"/>
<organism evidence="2 3">
    <name type="scientific">Caproicibacter fermentans</name>
    <dbReference type="NCBI Taxonomy" id="2576756"/>
    <lineage>
        <taxon>Bacteria</taxon>
        <taxon>Bacillati</taxon>
        <taxon>Bacillota</taxon>
        <taxon>Clostridia</taxon>
        <taxon>Eubacteriales</taxon>
        <taxon>Acutalibacteraceae</taxon>
        <taxon>Caproicibacter</taxon>
    </lineage>
</organism>
<dbReference type="Pfam" id="PF01774">
    <property type="entry name" value="UreD"/>
    <property type="match status" value="1"/>
</dbReference>
<keyword evidence="1" id="KW-0143">Chaperone</keyword>
<sequence length="59" mass="6375">MRGSPGGMIELMVMNASAGILEGDDYRVGIHAGSGSRVLITDQSYTKILIRETAPPERR</sequence>
<dbReference type="KEGG" id="cfem:HCR03_09900"/>
<dbReference type="AlphaFoldDB" id="A0A7G8T666"/>
<accession>A0A7G8T666</accession>
<name>A0A7G8T666_9FIRM</name>
<evidence type="ECO:0000313" key="2">
    <source>
        <dbReference type="EMBL" id="QNK39107.1"/>
    </source>
</evidence>
<dbReference type="Proteomes" id="UP000515909">
    <property type="component" value="Chromosome"/>
</dbReference>
<dbReference type="EMBL" id="CP060286">
    <property type="protein sequence ID" value="QNK39107.1"/>
    <property type="molecule type" value="Genomic_DNA"/>
</dbReference>
<dbReference type="GO" id="GO:0016151">
    <property type="term" value="F:nickel cation binding"/>
    <property type="evidence" value="ECO:0007669"/>
    <property type="project" value="InterPro"/>
</dbReference>
<reference evidence="2 3" key="1">
    <citation type="submission" date="2020-08" db="EMBL/GenBank/DDBJ databases">
        <title>The isolate Caproiciproducens sp. 7D4C2 produces n-caproate at mildly acidic conditions from hexoses: genome and rBOX comparison with related strains and chain-elongating bacteria.</title>
        <authorList>
            <person name="Esquivel-Elizondo S."/>
            <person name="Bagci C."/>
            <person name="Temovska M."/>
            <person name="Jeon B.S."/>
            <person name="Bessarab I."/>
            <person name="Williams R.B.H."/>
            <person name="Huson D.H."/>
            <person name="Angenent L.T."/>
        </authorList>
    </citation>
    <scope>NUCLEOTIDE SEQUENCE [LARGE SCALE GENOMIC DNA]</scope>
    <source>
        <strain evidence="2 3">7D4C2</strain>
    </source>
</reference>
<gene>
    <name evidence="2" type="ORF">HCR03_09900</name>
</gene>
<protein>
    <submittedName>
        <fullName evidence="2">Urease accessory protein UreD</fullName>
    </submittedName>
</protein>
<dbReference type="InterPro" id="IPR002669">
    <property type="entry name" value="UreD"/>
</dbReference>